<dbReference type="EMBL" id="LGCL01000023">
    <property type="protein sequence ID" value="KPL77362.1"/>
    <property type="molecule type" value="Genomic_DNA"/>
</dbReference>
<evidence type="ECO:0000256" key="8">
    <source>
        <dbReference type="ARBA" id="ARBA00023136"/>
    </source>
</evidence>
<dbReference type="Proteomes" id="UP000050417">
    <property type="component" value="Unassembled WGS sequence"/>
</dbReference>
<feature type="transmembrane region" description="Helical" evidence="9">
    <location>
        <begin position="250"/>
        <end position="274"/>
    </location>
</feature>
<proteinExistence type="inferred from homology"/>
<dbReference type="Pfam" id="PF02397">
    <property type="entry name" value="Bac_transf"/>
    <property type="match status" value="1"/>
</dbReference>
<dbReference type="Pfam" id="PF13727">
    <property type="entry name" value="CoA_binding_3"/>
    <property type="match status" value="1"/>
</dbReference>
<dbReference type="InterPro" id="IPR017472">
    <property type="entry name" value="Undecaprenyl-P_galact_Ptfrase"/>
</dbReference>
<dbReference type="AlphaFoldDB" id="A0A0N8GN81"/>
<feature type="transmembrane region" description="Helical" evidence="9">
    <location>
        <begin position="83"/>
        <end position="105"/>
    </location>
</feature>
<dbReference type="InterPro" id="IPR003362">
    <property type="entry name" value="Bact_transf"/>
</dbReference>
<dbReference type="NCBIfam" id="TIGR03025">
    <property type="entry name" value="EPS_sugtrans"/>
    <property type="match status" value="1"/>
</dbReference>
<name>A0A0N8GN81_9CHLR</name>
<evidence type="ECO:0000313" key="11">
    <source>
        <dbReference type="EMBL" id="KPL77362.1"/>
    </source>
</evidence>
<evidence type="ECO:0000256" key="7">
    <source>
        <dbReference type="ARBA" id="ARBA00022989"/>
    </source>
</evidence>
<protein>
    <recommendedName>
        <fullName evidence="10">Bacterial sugar transferase domain-containing protein</fullName>
    </recommendedName>
</protein>
<dbReference type="STRING" id="1134406.ADN00_09265"/>
<evidence type="ECO:0000259" key="10">
    <source>
        <dbReference type="Pfam" id="PF02397"/>
    </source>
</evidence>
<feature type="domain" description="Bacterial sugar transferase" evidence="10">
    <location>
        <begin position="248"/>
        <end position="440"/>
    </location>
</feature>
<dbReference type="GO" id="GO:0016780">
    <property type="term" value="F:phosphotransferase activity, for other substituted phosphate groups"/>
    <property type="evidence" value="ECO:0007669"/>
    <property type="project" value="TreeGrafter"/>
</dbReference>
<dbReference type="InterPro" id="IPR017475">
    <property type="entry name" value="EPS_sugar_tfrase"/>
</dbReference>
<keyword evidence="12" id="KW-1185">Reference proteome</keyword>
<keyword evidence="8 9" id="KW-0472">Membrane</keyword>
<keyword evidence="4" id="KW-1003">Cell membrane</keyword>
<evidence type="ECO:0000256" key="1">
    <source>
        <dbReference type="ARBA" id="ARBA00004141"/>
    </source>
</evidence>
<evidence type="ECO:0000256" key="6">
    <source>
        <dbReference type="ARBA" id="ARBA00022692"/>
    </source>
</evidence>
<dbReference type="PANTHER" id="PTHR30576:SF4">
    <property type="entry name" value="UNDECAPRENYL-PHOSPHATE GALACTOSE PHOSPHOTRANSFERASE"/>
    <property type="match status" value="1"/>
</dbReference>
<evidence type="ECO:0000256" key="4">
    <source>
        <dbReference type="ARBA" id="ARBA00022475"/>
    </source>
</evidence>
<gene>
    <name evidence="11" type="ORF">ADN00_09265</name>
</gene>
<reference evidence="11 12" key="1">
    <citation type="submission" date="2015-07" db="EMBL/GenBank/DDBJ databases">
        <title>Genome sequence of Ornatilinea apprima DSM 23815.</title>
        <authorList>
            <person name="Hemp J."/>
            <person name="Ward L.M."/>
            <person name="Pace L.A."/>
            <person name="Fischer W.W."/>
        </authorList>
    </citation>
    <scope>NUCLEOTIDE SEQUENCE [LARGE SCALE GENOMIC DNA]</scope>
    <source>
        <strain evidence="11 12">P3M-1</strain>
    </source>
</reference>
<comment type="caution">
    <text evidence="11">The sequence shown here is derived from an EMBL/GenBank/DDBJ whole genome shotgun (WGS) entry which is preliminary data.</text>
</comment>
<dbReference type="NCBIfam" id="TIGR03022">
    <property type="entry name" value="WbaP_sugtrans"/>
    <property type="match status" value="1"/>
</dbReference>
<comment type="similarity">
    <text evidence="3">Belongs to the bacterial sugar transferase family.</text>
</comment>
<comment type="subcellular location">
    <subcellularLocation>
        <location evidence="2">Cell membrane</location>
    </subcellularLocation>
    <subcellularLocation>
        <location evidence="1">Membrane</location>
        <topology evidence="1">Multi-pass membrane protein</topology>
    </subcellularLocation>
</comment>
<evidence type="ECO:0000313" key="12">
    <source>
        <dbReference type="Proteomes" id="UP000050417"/>
    </source>
</evidence>
<evidence type="ECO:0000256" key="3">
    <source>
        <dbReference type="ARBA" id="ARBA00006464"/>
    </source>
</evidence>
<keyword evidence="6 9" id="KW-0812">Transmembrane</keyword>
<keyword evidence="5" id="KW-0808">Transferase</keyword>
<feature type="transmembrane region" description="Helical" evidence="9">
    <location>
        <begin position="59"/>
        <end position="77"/>
    </location>
</feature>
<sequence length="445" mass="50156">MLTAAALAALLVRRLALGPLDSGLQHWLPPYIAVYLLVYAARRLYPAVGLGLIAEFRSLTLTTTLVTLILASLSFLTRTTSGLSRLIFVLTWFASLAFVPAGRVFTRTLLARLGWWGEPAAIIGPYQQALRAAERYRASPKIGLRPALIFTPLDPSSPPDDDLPVYALRDMHRVPQLAHIHTALILYQSLEELPQLRERYQDTFQRVILIRDGDNGLNLCGMSVREYGGLLSFEIHHNLLDRAAQTEKRLIDLLGSGLGLILISPLLALVALLIKITSPGPVFYRQQRLGKDGRVIQMLKFRTMHVNADQVLKSFLENNPHMREEWDRYQKLRGDPRITPIGGCLRRFSIDELPQLWNVLTGEMSLVGPRPIMLNQAGIYGPTLKHYQRVLPGMTGLWQISGRNQATFSQRATFDHHYVMNWSVWLDIYILAKTVFVVLKHDGAC</sequence>
<evidence type="ECO:0000256" key="2">
    <source>
        <dbReference type="ARBA" id="ARBA00004236"/>
    </source>
</evidence>
<evidence type="ECO:0000256" key="5">
    <source>
        <dbReference type="ARBA" id="ARBA00022679"/>
    </source>
</evidence>
<keyword evidence="7 9" id="KW-1133">Transmembrane helix</keyword>
<accession>A0A0N8GN81</accession>
<dbReference type="GO" id="GO:0000271">
    <property type="term" value="P:polysaccharide biosynthetic process"/>
    <property type="evidence" value="ECO:0007669"/>
    <property type="project" value="InterPro"/>
</dbReference>
<evidence type="ECO:0000256" key="9">
    <source>
        <dbReference type="SAM" id="Phobius"/>
    </source>
</evidence>
<organism evidence="11 12">
    <name type="scientific">Ornatilinea apprima</name>
    <dbReference type="NCBI Taxonomy" id="1134406"/>
    <lineage>
        <taxon>Bacteria</taxon>
        <taxon>Bacillati</taxon>
        <taxon>Chloroflexota</taxon>
        <taxon>Anaerolineae</taxon>
        <taxon>Anaerolineales</taxon>
        <taxon>Anaerolineaceae</taxon>
        <taxon>Ornatilinea</taxon>
    </lineage>
</organism>
<dbReference type="GO" id="GO:0005886">
    <property type="term" value="C:plasma membrane"/>
    <property type="evidence" value="ECO:0007669"/>
    <property type="project" value="UniProtKB-SubCell"/>
</dbReference>
<dbReference type="PANTHER" id="PTHR30576">
    <property type="entry name" value="COLANIC BIOSYNTHESIS UDP-GLUCOSE LIPID CARRIER TRANSFERASE"/>
    <property type="match status" value="1"/>
</dbReference>